<keyword evidence="12" id="KW-1185">Reference proteome</keyword>
<dbReference type="GO" id="GO:0005886">
    <property type="term" value="C:plasma membrane"/>
    <property type="evidence" value="ECO:0007669"/>
    <property type="project" value="TreeGrafter"/>
</dbReference>
<evidence type="ECO:0000256" key="6">
    <source>
        <dbReference type="ARBA" id="ARBA00023136"/>
    </source>
</evidence>
<keyword evidence="7 11" id="KW-0675">Receptor</keyword>
<evidence type="ECO:0000313" key="12">
    <source>
        <dbReference type="Proteomes" id="UP001151699"/>
    </source>
</evidence>
<protein>
    <submittedName>
        <fullName evidence="11">Neuropeptide Y receptor type 2</fullName>
    </submittedName>
</protein>
<keyword evidence="8" id="KW-0807">Transducer</keyword>
<evidence type="ECO:0000313" key="11">
    <source>
        <dbReference type="EMBL" id="KAJ6638993.1"/>
    </source>
</evidence>
<evidence type="ECO:0000256" key="7">
    <source>
        <dbReference type="ARBA" id="ARBA00023170"/>
    </source>
</evidence>
<dbReference type="Gene3D" id="1.20.1070.10">
    <property type="entry name" value="Rhodopsin 7-helix transmembrane proteins"/>
    <property type="match status" value="1"/>
</dbReference>
<dbReference type="PANTHER" id="PTHR24238:SF69">
    <property type="entry name" value="G-PROTEIN COUPLED RECEPTOR 165"/>
    <property type="match status" value="1"/>
</dbReference>
<evidence type="ECO:0000256" key="3">
    <source>
        <dbReference type="ARBA" id="ARBA00022692"/>
    </source>
</evidence>
<dbReference type="GO" id="GO:0008188">
    <property type="term" value="F:neuropeptide receptor activity"/>
    <property type="evidence" value="ECO:0007669"/>
    <property type="project" value="TreeGrafter"/>
</dbReference>
<dbReference type="AlphaFoldDB" id="A0A9Q0MW40"/>
<dbReference type="PROSITE" id="PS50262">
    <property type="entry name" value="G_PROTEIN_RECEP_F1_2"/>
    <property type="match status" value="1"/>
</dbReference>
<dbReference type="OrthoDB" id="5975336at2759"/>
<dbReference type="Proteomes" id="UP001151699">
    <property type="component" value="Chromosome X"/>
</dbReference>
<evidence type="ECO:0000256" key="5">
    <source>
        <dbReference type="ARBA" id="ARBA00023040"/>
    </source>
</evidence>
<evidence type="ECO:0000256" key="8">
    <source>
        <dbReference type="ARBA" id="ARBA00023224"/>
    </source>
</evidence>
<evidence type="ECO:0000256" key="1">
    <source>
        <dbReference type="ARBA" id="ARBA00004141"/>
    </source>
</evidence>
<evidence type="ECO:0000256" key="2">
    <source>
        <dbReference type="ARBA" id="ARBA00010663"/>
    </source>
</evidence>
<dbReference type="EMBL" id="WJQU01000003">
    <property type="protein sequence ID" value="KAJ6638993.1"/>
    <property type="molecule type" value="Genomic_DNA"/>
</dbReference>
<name>A0A9Q0MW40_9DIPT</name>
<keyword evidence="3 9" id="KW-0812">Transmembrane</keyword>
<dbReference type="InterPro" id="IPR017452">
    <property type="entry name" value="GPCR_Rhodpsn_7TM"/>
</dbReference>
<keyword evidence="5" id="KW-0297">G-protein coupled receptor</keyword>
<dbReference type="Pfam" id="PF00001">
    <property type="entry name" value="7tm_1"/>
    <property type="match status" value="1"/>
</dbReference>
<feature type="transmembrane region" description="Helical" evidence="9">
    <location>
        <begin position="123"/>
        <end position="145"/>
    </location>
</feature>
<organism evidence="11 12">
    <name type="scientific">Pseudolycoriella hygida</name>
    <dbReference type="NCBI Taxonomy" id="35572"/>
    <lineage>
        <taxon>Eukaryota</taxon>
        <taxon>Metazoa</taxon>
        <taxon>Ecdysozoa</taxon>
        <taxon>Arthropoda</taxon>
        <taxon>Hexapoda</taxon>
        <taxon>Insecta</taxon>
        <taxon>Pterygota</taxon>
        <taxon>Neoptera</taxon>
        <taxon>Endopterygota</taxon>
        <taxon>Diptera</taxon>
        <taxon>Nematocera</taxon>
        <taxon>Sciaroidea</taxon>
        <taxon>Sciaridae</taxon>
        <taxon>Pseudolycoriella</taxon>
    </lineage>
</organism>
<comment type="similarity">
    <text evidence="2">Belongs to the G-protein coupled receptor 1 family.</text>
</comment>
<evidence type="ECO:0000256" key="4">
    <source>
        <dbReference type="ARBA" id="ARBA00022989"/>
    </source>
</evidence>
<keyword evidence="4 9" id="KW-1133">Transmembrane helix</keyword>
<sequence>MSHQHLESAVRDVPDHLMNIIMHYITGFHNLSAREISDPIIKPALQQFYIVFIVQYAILVVGGIVSNVYIIYYIVRYKLYTDVTHAFMMNLSICHCIESAFVLPMTLMVIIVQNWVYGQFMCFFLPLLQDIPLHVVLITHLLIAWDRMRWLGDPLKARLPSFVCSCATWLTGMVLCSSYCTCLLIHSYIKGTATT</sequence>
<comment type="subcellular location">
    <subcellularLocation>
        <location evidence="1">Membrane</location>
        <topology evidence="1">Multi-pass membrane protein</topology>
    </subcellularLocation>
</comment>
<feature type="transmembrane region" description="Helical" evidence="9">
    <location>
        <begin position="166"/>
        <end position="189"/>
    </location>
</feature>
<feature type="transmembrane region" description="Helical" evidence="9">
    <location>
        <begin position="87"/>
        <end position="111"/>
    </location>
</feature>
<accession>A0A9Q0MW40</accession>
<feature type="transmembrane region" description="Helical" evidence="9">
    <location>
        <begin position="48"/>
        <end position="75"/>
    </location>
</feature>
<proteinExistence type="inferred from homology"/>
<reference evidence="11" key="1">
    <citation type="submission" date="2022-07" db="EMBL/GenBank/DDBJ databases">
        <authorList>
            <person name="Trinca V."/>
            <person name="Uliana J.V.C."/>
            <person name="Torres T.T."/>
            <person name="Ward R.J."/>
            <person name="Monesi N."/>
        </authorList>
    </citation>
    <scope>NUCLEOTIDE SEQUENCE</scope>
    <source>
        <strain evidence="11">HSMRA1968</strain>
        <tissue evidence="11">Whole embryos</tissue>
    </source>
</reference>
<feature type="domain" description="G-protein coupled receptors family 1 profile" evidence="10">
    <location>
        <begin position="66"/>
        <end position="195"/>
    </location>
</feature>
<gene>
    <name evidence="11" type="primary">NPY2R_0</name>
    <name evidence="11" type="ORF">Bhyg_11732</name>
</gene>
<keyword evidence="6 9" id="KW-0472">Membrane</keyword>
<dbReference type="InterPro" id="IPR000276">
    <property type="entry name" value="GPCR_Rhodpsn"/>
</dbReference>
<evidence type="ECO:0000259" key="10">
    <source>
        <dbReference type="PROSITE" id="PS50262"/>
    </source>
</evidence>
<evidence type="ECO:0000256" key="9">
    <source>
        <dbReference type="SAM" id="Phobius"/>
    </source>
</evidence>
<dbReference type="PANTHER" id="PTHR24238">
    <property type="entry name" value="G-PROTEIN COUPLED RECEPTOR"/>
    <property type="match status" value="1"/>
</dbReference>
<dbReference type="SUPFAM" id="SSF81321">
    <property type="entry name" value="Family A G protein-coupled receptor-like"/>
    <property type="match status" value="1"/>
</dbReference>
<comment type="caution">
    <text evidence="11">The sequence shown here is derived from an EMBL/GenBank/DDBJ whole genome shotgun (WGS) entry which is preliminary data.</text>
</comment>